<comment type="caution">
    <text evidence="3">The sequence shown here is derived from an EMBL/GenBank/DDBJ whole genome shotgun (WGS) entry which is preliminary data.</text>
</comment>
<evidence type="ECO:0000313" key="4">
    <source>
        <dbReference type="Proteomes" id="UP000005801"/>
    </source>
</evidence>
<dbReference type="Proteomes" id="UP000005801">
    <property type="component" value="Unassembled WGS sequence"/>
</dbReference>
<keyword evidence="4" id="KW-1185">Reference proteome</keyword>
<feature type="compositionally biased region" description="Acidic residues" evidence="1">
    <location>
        <begin position="30"/>
        <end position="77"/>
    </location>
</feature>
<protein>
    <recommendedName>
        <fullName evidence="5">Lipoprotein</fullName>
    </recommendedName>
</protein>
<feature type="signal peptide" evidence="2">
    <location>
        <begin position="1"/>
        <end position="28"/>
    </location>
</feature>
<feature type="region of interest" description="Disordered" evidence="1">
    <location>
        <begin position="25"/>
        <end position="96"/>
    </location>
</feature>
<reference evidence="3 4" key="1">
    <citation type="submission" date="2007-06" db="EMBL/GenBank/DDBJ databases">
        <authorList>
            <person name="Shimkets L."/>
            <person name="Ferriera S."/>
            <person name="Johnson J."/>
            <person name="Kravitz S."/>
            <person name="Beeson K."/>
            <person name="Sutton G."/>
            <person name="Rogers Y.-H."/>
            <person name="Friedman R."/>
            <person name="Frazier M."/>
            <person name="Venter J.C."/>
        </authorList>
    </citation>
    <scope>NUCLEOTIDE SEQUENCE [LARGE SCALE GENOMIC DNA]</scope>
    <source>
        <strain evidence="3 4">SIR-1</strain>
    </source>
</reference>
<evidence type="ECO:0000256" key="2">
    <source>
        <dbReference type="SAM" id="SignalP"/>
    </source>
</evidence>
<organism evidence="3 4">
    <name type="scientific">Plesiocystis pacifica SIR-1</name>
    <dbReference type="NCBI Taxonomy" id="391625"/>
    <lineage>
        <taxon>Bacteria</taxon>
        <taxon>Pseudomonadati</taxon>
        <taxon>Myxococcota</taxon>
        <taxon>Polyangia</taxon>
        <taxon>Nannocystales</taxon>
        <taxon>Nannocystaceae</taxon>
        <taxon>Plesiocystis</taxon>
    </lineage>
</organism>
<dbReference type="PROSITE" id="PS51257">
    <property type="entry name" value="PROKAR_LIPOPROTEIN"/>
    <property type="match status" value="1"/>
</dbReference>
<dbReference type="AlphaFoldDB" id="A6GBG4"/>
<dbReference type="EMBL" id="ABCS01000058">
    <property type="protein sequence ID" value="EDM76768.1"/>
    <property type="molecule type" value="Genomic_DNA"/>
</dbReference>
<sequence length="286" mass="29984">MHGMTKSSTSIIVIAALSLGLGATSGCSDDSGEEVGTDDATSDADGDTTTDDDTTTTDDDTTTTTDDDTTTTTDDDTTTTNDDTTGSEAECSVADSDPLSITTWTVRVHNDSADPLFIPGDDCLSFHRFTLVVDGIEGADTPDEGEACNLILSTSVCSTFGCEGDELEGGAIRVDPGESFDFAVPAYHYPWVEVPASCHENAECTEAFECRVGRAVPDGAVVSINVDLSTSCTRDFNPGGCECEGEDPTCELSQGVFAWGRLVTESTTFTHEGGDAIVDIHYPSEP</sequence>
<evidence type="ECO:0000256" key="1">
    <source>
        <dbReference type="SAM" id="MobiDB-lite"/>
    </source>
</evidence>
<feature type="chain" id="PRO_5002697280" description="Lipoprotein" evidence="2">
    <location>
        <begin position="29"/>
        <end position="286"/>
    </location>
</feature>
<name>A6GBG4_9BACT</name>
<gene>
    <name evidence="3" type="ORF">PPSIR1_18742</name>
</gene>
<accession>A6GBG4</accession>
<evidence type="ECO:0008006" key="5">
    <source>
        <dbReference type="Google" id="ProtNLM"/>
    </source>
</evidence>
<proteinExistence type="predicted"/>
<evidence type="ECO:0000313" key="3">
    <source>
        <dbReference type="EMBL" id="EDM76768.1"/>
    </source>
</evidence>
<keyword evidence="2" id="KW-0732">Signal</keyword>